<feature type="transmembrane region" description="Helical" evidence="1">
    <location>
        <begin position="12"/>
        <end position="31"/>
    </location>
</feature>
<proteinExistence type="predicted"/>
<name>A0AA42IES5_ACIJO</name>
<organism evidence="2 3">
    <name type="scientific">Acinetobacter johnsonii</name>
    <dbReference type="NCBI Taxonomy" id="40214"/>
    <lineage>
        <taxon>Bacteria</taxon>
        <taxon>Pseudomonadati</taxon>
        <taxon>Pseudomonadota</taxon>
        <taxon>Gammaproteobacteria</taxon>
        <taxon>Moraxellales</taxon>
        <taxon>Moraxellaceae</taxon>
        <taxon>Acinetobacter</taxon>
    </lineage>
</organism>
<dbReference type="Proteomes" id="UP001161099">
    <property type="component" value="Unassembled WGS sequence"/>
</dbReference>
<protein>
    <submittedName>
        <fullName evidence="2">Uncharacterized protein</fullName>
    </submittedName>
</protein>
<reference evidence="2" key="1">
    <citation type="submission" date="2022-09" db="EMBL/GenBank/DDBJ databases">
        <title>Intensive care unit water sources are persistently colonized with multi-drug resistant bacteria and are the site of extensive horizontal gene transfer of antibiotic resistance genes.</title>
        <authorList>
            <person name="Diorio-Toth L."/>
        </authorList>
    </citation>
    <scope>NUCLEOTIDE SEQUENCE</scope>
    <source>
        <strain evidence="2">GD03851</strain>
    </source>
</reference>
<gene>
    <name evidence="2" type="ORF">N5D11_08485</name>
</gene>
<evidence type="ECO:0000313" key="2">
    <source>
        <dbReference type="EMBL" id="MDH0656153.1"/>
    </source>
</evidence>
<evidence type="ECO:0000313" key="3">
    <source>
        <dbReference type="Proteomes" id="UP001161099"/>
    </source>
</evidence>
<dbReference type="EMBL" id="JAOCDR010000014">
    <property type="protein sequence ID" value="MDH0656153.1"/>
    <property type="molecule type" value="Genomic_DNA"/>
</dbReference>
<keyword evidence="1" id="KW-0472">Membrane</keyword>
<accession>A0AA42IES5</accession>
<comment type="caution">
    <text evidence="2">The sequence shown here is derived from an EMBL/GenBank/DDBJ whole genome shotgun (WGS) entry which is preliminary data.</text>
</comment>
<dbReference type="RefSeq" id="WP_227557021.1">
    <property type="nucleotide sequence ID" value="NZ_CP068206.1"/>
</dbReference>
<evidence type="ECO:0000256" key="1">
    <source>
        <dbReference type="SAM" id="Phobius"/>
    </source>
</evidence>
<sequence length="268" mass="31230">MNKKISTVRRGTIIFLSLLTVLVISLLIYGYDSMHDPEKVKARLYACGKFGDRHMLIDKQYLLFGRVTYQGVNYWGKNIEEEHEAKGCDDQIQSIDLKVKWPEMTASREGFRLGSEFKNDITIALNQRSVWKEEWGSKDFFNYLGHLKRKLRKGMFSSSGEEVSEIWVDETKKFNSDLGLYEIEVKSDDGVGKKVYWQERKGKGVSLTIKCLYFKSGATSCEFNTHQPNYGFNTSYITIKFHSELLPHWQEIYQNAEQLIHSFKVEKK</sequence>
<dbReference type="AlphaFoldDB" id="A0AA42IES5"/>
<keyword evidence="1" id="KW-0812">Transmembrane</keyword>
<keyword evidence="1" id="KW-1133">Transmembrane helix</keyword>